<keyword evidence="5" id="KW-0665">Pyrimidine biosynthesis</keyword>
<keyword evidence="6" id="KW-0560">Oxidoreductase</keyword>
<evidence type="ECO:0000256" key="3">
    <source>
        <dbReference type="ARBA" id="ARBA00022630"/>
    </source>
</evidence>
<gene>
    <name evidence="8" type="ORF">SAMN04489732_103553</name>
</gene>
<dbReference type="InterPro" id="IPR013785">
    <property type="entry name" value="Aldolase_TIM"/>
</dbReference>
<evidence type="ECO:0000256" key="1">
    <source>
        <dbReference type="ARBA" id="ARBA00001917"/>
    </source>
</evidence>
<dbReference type="RefSeq" id="WP_091615987.1">
    <property type="nucleotide sequence ID" value="NZ_FOEF01000003.1"/>
</dbReference>
<reference evidence="8 9" key="1">
    <citation type="submission" date="2016-10" db="EMBL/GenBank/DDBJ databases">
        <authorList>
            <person name="de Groot N.N."/>
        </authorList>
    </citation>
    <scope>NUCLEOTIDE SEQUENCE [LARGE SCALE GENOMIC DNA]</scope>
    <source>
        <strain evidence="8 9">DSM 44993</strain>
    </source>
</reference>
<comment type="cofactor">
    <cofactor evidence="1">
        <name>FMN</name>
        <dbReference type="ChEBI" id="CHEBI:58210"/>
    </cofactor>
</comment>
<dbReference type="AlphaFoldDB" id="A0A1H8UYY8"/>
<feature type="domain" description="Dihydroorotate dehydrogenase catalytic" evidence="7">
    <location>
        <begin position="77"/>
        <end position="298"/>
    </location>
</feature>
<dbReference type="PANTHER" id="PTHR48109">
    <property type="entry name" value="DIHYDROOROTATE DEHYDROGENASE (QUINONE), MITOCHONDRIAL-RELATED"/>
    <property type="match status" value="1"/>
</dbReference>
<evidence type="ECO:0000256" key="2">
    <source>
        <dbReference type="ARBA" id="ARBA00004725"/>
    </source>
</evidence>
<evidence type="ECO:0000313" key="9">
    <source>
        <dbReference type="Proteomes" id="UP000198582"/>
    </source>
</evidence>
<evidence type="ECO:0000259" key="7">
    <source>
        <dbReference type="Pfam" id="PF01180"/>
    </source>
</evidence>
<dbReference type="STRING" id="394193.SAMN04489732_103553"/>
<name>A0A1H8UYY8_9PSEU</name>
<accession>A0A1H8UYY8</accession>
<organism evidence="8 9">
    <name type="scientific">Amycolatopsis saalfeldensis</name>
    <dbReference type="NCBI Taxonomy" id="394193"/>
    <lineage>
        <taxon>Bacteria</taxon>
        <taxon>Bacillati</taxon>
        <taxon>Actinomycetota</taxon>
        <taxon>Actinomycetes</taxon>
        <taxon>Pseudonocardiales</taxon>
        <taxon>Pseudonocardiaceae</taxon>
        <taxon>Amycolatopsis</taxon>
    </lineage>
</organism>
<dbReference type="OrthoDB" id="9794954at2"/>
<dbReference type="GO" id="GO:0044205">
    <property type="term" value="P:'de novo' UMP biosynthetic process"/>
    <property type="evidence" value="ECO:0007669"/>
    <property type="project" value="UniProtKB-UniPathway"/>
</dbReference>
<evidence type="ECO:0000256" key="5">
    <source>
        <dbReference type="ARBA" id="ARBA00022975"/>
    </source>
</evidence>
<dbReference type="GO" id="GO:0006207">
    <property type="term" value="P:'de novo' pyrimidine nucleobase biosynthetic process"/>
    <property type="evidence" value="ECO:0007669"/>
    <property type="project" value="TreeGrafter"/>
</dbReference>
<dbReference type="InterPro" id="IPR012135">
    <property type="entry name" value="Dihydroorotate_DH_1_2"/>
</dbReference>
<proteinExistence type="predicted"/>
<protein>
    <submittedName>
        <fullName evidence="8">Dihydroorotate oxidase B, catalytic subunit</fullName>
    </submittedName>
</protein>
<dbReference type="EMBL" id="FOEF01000003">
    <property type="protein sequence ID" value="SEP08432.1"/>
    <property type="molecule type" value="Genomic_DNA"/>
</dbReference>
<keyword evidence="3" id="KW-0285">Flavoprotein</keyword>
<sequence length="341" mass="34675">MDGRTEVGGLVTANPVWVGSSELTMTREGLIACVDAGAGAVVAKSVNESAAARRQLDIADYAFVSGDGRVRPAGSARPGDGLLNRSGLAQVDLDDWLDILAAGAGHGAARGCPVIGSITLADAGAAARIGRAMAEVVPAVELNIGAPHGREASAVRQLTEVDAVHDAVRTVRAAVDVPLFVKLPGQASDVVALARAARSAGADAVGLVGRYPGFLPDLEGGAALGSWGAWSSPGCLPMSLYWVGKTYAALDVPLIGTNGARTVTDVLRFLAAGARAVEVVTALWIGGPAVLTGLVAGVRAYLGGGAEEFVGSALARTRSYADVPPVRPPAWLPYTARWSGR</sequence>
<keyword evidence="9" id="KW-1185">Reference proteome</keyword>
<dbReference type="UniPathway" id="UPA00070"/>
<dbReference type="GO" id="GO:0005737">
    <property type="term" value="C:cytoplasm"/>
    <property type="evidence" value="ECO:0007669"/>
    <property type="project" value="InterPro"/>
</dbReference>
<dbReference type="InterPro" id="IPR050074">
    <property type="entry name" value="DHO_dehydrogenase"/>
</dbReference>
<dbReference type="Gene3D" id="3.20.20.70">
    <property type="entry name" value="Aldolase class I"/>
    <property type="match status" value="1"/>
</dbReference>
<evidence type="ECO:0000313" key="8">
    <source>
        <dbReference type="EMBL" id="SEP08432.1"/>
    </source>
</evidence>
<dbReference type="PIRSF" id="PIRSF000164">
    <property type="entry name" value="DHO_oxidase"/>
    <property type="match status" value="1"/>
</dbReference>
<keyword evidence="4" id="KW-0288">FMN</keyword>
<evidence type="ECO:0000256" key="6">
    <source>
        <dbReference type="ARBA" id="ARBA00023002"/>
    </source>
</evidence>
<dbReference type="PANTHER" id="PTHR48109:SF1">
    <property type="entry name" value="DIHYDROOROTATE DEHYDROGENASE (FUMARATE)"/>
    <property type="match status" value="1"/>
</dbReference>
<dbReference type="InterPro" id="IPR005720">
    <property type="entry name" value="Dihydroorotate_DH_cat"/>
</dbReference>
<evidence type="ECO:0000256" key="4">
    <source>
        <dbReference type="ARBA" id="ARBA00022643"/>
    </source>
</evidence>
<dbReference type="GO" id="GO:0004152">
    <property type="term" value="F:dihydroorotate dehydrogenase activity"/>
    <property type="evidence" value="ECO:0007669"/>
    <property type="project" value="InterPro"/>
</dbReference>
<comment type="pathway">
    <text evidence="2">Pyrimidine metabolism; UMP biosynthesis via de novo pathway.</text>
</comment>
<dbReference type="Pfam" id="PF01180">
    <property type="entry name" value="DHO_dh"/>
    <property type="match status" value="1"/>
</dbReference>
<dbReference type="SUPFAM" id="SSF51395">
    <property type="entry name" value="FMN-linked oxidoreductases"/>
    <property type="match status" value="1"/>
</dbReference>
<dbReference type="Proteomes" id="UP000198582">
    <property type="component" value="Unassembled WGS sequence"/>
</dbReference>